<dbReference type="EMBL" id="QJKJ01003912">
    <property type="protein sequence ID" value="RDX96323.1"/>
    <property type="molecule type" value="Genomic_DNA"/>
</dbReference>
<accession>A0A371H0V9</accession>
<proteinExistence type="predicted"/>
<dbReference type="AlphaFoldDB" id="A0A371H0V9"/>
<evidence type="ECO:0000313" key="1">
    <source>
        <dbReference type="EMBL" id="RDX96323.1"/>
    </source>
</evidence>
<name>A0A371H0V9_MUCPR</name>
<evidence type="ECO:0000313" key="2">
    <source>
        <dbReference type="Proteomes" id="UP000257109"/>
    </source>
</evidence>
<feature type="non-terminal residue" evidence="1">
    <location>
        <position position="1"/>
    </location>
</feature>
<sequence>MPPIWALFGLYTTHGLKHPKGQWSPTLWFPLEDLGFESNRASLPPPTFNAQNIAINSMPNVIIHPHQSTKYQLEDKLQVLEEQLKAIKDSDYPNFNIADLCLVPNVVISPSSSYKNLISIKGKNARKTISLCTT</sequence>
<organism evidence="1 2">
    <name type="scientific">Mucuna pruriens</name>
    <name type="common">Velvet bean</name>
    <name type="synonym">Dolichos pruriens</name>
    <dbReference type="NCBI Taxonomy" id="157652"/>
    <lineage>
        <taxon>Eukaryota</taxon>
        <taxon>Viridiplantae</taxon>
        <taxon>Streptophyta</taxon>
        <taxon>Embryophyta</taxon>
        <taxon>Tracheophyta</taxon>
        <taxon>Spermatophyta</taxon>
        <taxon>Magnoliopsida</taxon>
        <taxon>eudicotyledons</taxon>
        <taxon>Gunneridae</taxon>
        <taxon>Pentapetalae</taxon>
        <taxon>rosids</taxon>
        <taxon>fabids</taxon>
        <taxon>Fabales</taxon>
        <taxon>Fabaceae</taxon>
        <taxon>Papilionoideae</taxon>
        <taxon>50 kb inversion clade</taxon>
        <taxon>NPAAA clade</taxon>
        <taxon>indigoferoid/millettioid clade</taxon>
        <taxon>Phaseoleae</taxon>
        <taxon>Mucuna</taxon>
    </lineage>
</organism>
<comment type="caution">
    <text evidence="1">The sequence shown here is derived from an EMBL/GenBank/DDBJ whole genome shotgun (WGS) entry which is preliminary data.</text>
</comment>
<dbReference type="Proteomes" id="UP000257109">
    <property type="component" value="Unassembled WGS sequence"/>
</dbReference>
<gene>
    <name evidence="1" type="ORF">CR513_21041</name>
</gene>
<protein>
    <submittedName>
        <fullName evidence="1">Uncharacterized protein</fullName>
    </submittedName>
</protein>
<keyword evidence="2" id="KW-1185">Reference proteome</keyword>
<reference evidence="1" key="1">
    <citation type="submission" date="2018-05" db="EMBL/GenBank/DDBJ databases">
        <title>Draft genome of Mucuna pruriens seed.</title>
        <authorList>
            <person name="Nnadi N.E."/>
            <person name="Vos R."/>
            <person name="Hasami M.H."/>
            <person name="Devisetty U.K."/>
            <person name="Aguiy J.C."/>
        </authorList>
    </citation>
    <scope>NUCLEOTIDE SEQUENCE [LARGE SCALE GENOMIC DNA]</scope>
    <source>
        <strain evidence="1">JCA_2017</strain>
    </source>
</reference>